<evidence type="ECO:0000256" key="2">
    <source>
        <dbReference type="ARBA" id="ARBA00022679"/>
    </source>
</evidence>
<evidence type="ECO:0000313" key="5">
    <source>
        <dbReference type="Proteomes" id="UP000515977"/>
    </source>
</evidence>
<dbReference type="GO" id="GO:0005829">
    <property type="term" value="C:cytosol"/>
    <property type="evidence" value="ECO:0007669"/>
    <property type="project" value="TreeGrafter"/>
</dbReference>
<dbReference type="Pfam" id="PF01648">
    <property type="entry name" value="ACPS"/>
    <property type="match status" value="1"/>
</dbReference>
<keyword evidence="2 4" id="KW-0808">Transferase</keyword>
<dbReference type="SUPFAM" id="SSF56214">
    <property type="entry name" value="4'-phosphopantetheinyl transferase"/>
    <property type="match status" value="2"/>
</dbReference>
<comment type="similarity">
    <text evidence="1">Belongs to the P-Pant transferase superfamily. Gsp/Sfp/HetI/AcpT family.</text>
</comment>
<name>A0A7G9QSX3_9GAMM</name>
<dbReference type="KEGG" id="tbv:H9L17_14990"/>
<protein>
    <submittedName>
        <fullName evidence="4">4'-phosphopantetheinyl transferase superfamily protein</fullName>
    </submittedName>
</protein>
<dbReference type="GO" id="GO:0000287">
    <property type="term" value="F:magnesium ion binding"/>
    <property type="evidence" value="ECO:0007669"/>
    <property type="project" value="InterPro"/>
</dbReference>
<dbReference type="PANTHER" id="PTHR12215:SF10">
    <property type="entry name" value="L-AMINOADIPATE-SEMIALDEHYDE DEHYDROGENASE-PHOSPHOPANTETHEINYL TRANSFERASE"/>
    <property type="match status" value="1"/>
</dbReference>
<gene>
    <name evidence="4" type="ORF">H9L17_14990</name>
</gene>
<accession>A0A7G9QSX3</accession>
<dbReference type="RefSeq" id="WP_187570214.1">
    <property type="nucleotide sequence ID" value="NZ_CP060711.1"/>
</dbReference>
<evidence type="ECO:0000259" key="3">
    <source>
        <dbReference type="Pfam" id="PF01648"/>
    </source>
</evidence>
<dbReference type="InterPro" id="IPR037143">
    <property type="entry name" value="4-PPantetheinyl_Trfase_dom_sf"/>
</dbReference>
<dbReference type="PANTHER" id="PTHR12215">
    <property type="entry name" value="PHOSPHOPANTETHEINE TRANSFERASE"/>
    <property type="match status" value="1"/>
</dbReference>
<dbReference type="InterPro" id="IPR008278">
    <property type="entry name" value="4-PPantetheinyl_Trfase_dom"/>
</dbReference>
<dbReference type="Proteomes" id="UP000515977">
    <property type="component" value="Chromosome"/>
</dbReference>
<feature type="domain" description="4'-phosphopantetheinyl transferase" evidence="3">
    <location>
        <begin position="109"/>
        <end position="170"/>
    </location>
</feature>
<reference evidence="4 5" key="1">
    <citation type="submission" date="2020-08" db="EMBL/GenBank/DDBJ databases">
        <title>Genome sequence of Thermomonas brevis KACC 16975T.</title>
        <authorList>
            <person name="Hyun D.-W."/>
            <person name="Bae J.-W."/>
        </authorList>
    </citation>
    <scope>NUCLEOTIDE SEQUENCE [LARGE SCALE GENOMIC DNA]</scope>
    <source>
        <strain evidence="4 5">KACC 16975</strain>
    </source>
</reference>
<sequence length="235" mass="25333">MSAAARLHLLPVASAAAEADAQGPEWLTETERLRLQAITSPARRDTFLAGHWQARSLAAQWLQLDVRRIALDAHADGRPLLRVDGDAAPLHVSLSHSGDWLALALADAPVGVDVELPQRERDWNALARFVFSAEERQRVQDADDAARADVFHALWTLKEARGKRSGEGLQPRAARAVTAQPAEAAGAEALSWAFGNGALALAMMPGTRLERVGEALGAPTYWRYAVSAGDAPDRD</sequence>
<dbReference type="EMBL" id="CP060711">
    <property type="protein sequence ID" value="QNN46448.1"/>
    <property type="molecule type" value="Genomic_DNA"/>
</dbReference>
<dbReference type="InterPro" id="IPR050559">
    <property type="entry name" value="P-Pant_transferase_sf"/>
</dbReference>
<organism evidence="4 5">
    <name type="scientific">Thermomonas brevis</name>
    <dbReference type="NCBI Taxonomy" id="215691"/>
    <lineage>
        <taxon>Bacteria</taxon>
        <taxon>Pseudomonadati</taxon>
        <taxon>Pseudomonadota</taxon>
        <taxon>Gammaproteobacteria</taxon>
        <taxon>Lysobacterales</taxon>
        <taxon>Lysobacteraceae</taxon>
        <taxon>Thermomonas</taxon>
    </lineage>
</organism>
<dbReference type="GO" id="GO:0019878">
    <property type="term" value="P:lysine biosynthetic process via aminoadipic acid"/>
    <property type="evidence" value="ECO:0007669"/>
    <property type="project" value="TreeGrafter"/>
</dbReference>
<evidence type="ECO:0000313" key="4">
    <source>
        <dbReference type="EMBL" id="QNN46448.1"/>
    </source>
</evidence>
<keyword evidence="5" id="KW-1185">Reference proteome</keyword>
<proteinExistence type="inferred from homology"/>
<dbReference type="Gene3D" id="3.90.470.20">
    <property type="entry name" value="4'-phosphopantetheinyl transferase domain"/>
    <property type="match status" value="1"/>
</dbReference>
<dbReference type="GO" id="GO:0008897">
    <property type="term" value="F:holo-[acyl-carrier-protein] synthase activity"/>
    <property type="evidence" value="ECO:0007669"/>
    <property type="project" value="InterPro"/>
</dbReference>
<evidence type="ECO:0000256" key="1">
    <source>
        <dbReference type="ARBA" id="ARBA00010990"/>
    </source>
</evidence>
<dbReference type="AlphaFoldDB" id="A0A7G9QSX3"/>